<feature type="region of interest" description="Disordered" evidence="1">
    <location>
        <begin position="1"/>
        <end position="53"/>
    </location>
</feature>
<organism evidence="2 3">
    <name type="scientific">Channa argus</name>
    <name type="common">Northern snakehead</name>
    <name type="synonym">Ophicephalus argus</name>
    <dbReference type="NCBI Taxonomy" id="215402"/>
    <lineage>
        <taxon>Eukaryota</taxon>
        <taxon>Metazoa</taxon>
        <taxon>Chordata</taxon>
        <taxon>Craniata</taxon>
        <taxon>Vertebrata</taxon>
        <taxon>Euteleostomi</taxon>
        <taxon>Actinopterygii</taxon>
        <taxon>Neopterygii</taxon>
        <taxon>Teleostei</taxon>
        <taxon>Neoteleostei</taxon>
        <taxon>Acanthomorphata</taxon>
        <taxon>Anabantaria</taxon>
        <taxon>Anabantiformes</taxon>
        <taxon>Channoidei</taxon>
        <taxon>Channidae</taxon>
        <taxon>Channa</taxon>
    </lineage>
</organism>
<dbReference type="AlphaFoldDB" id="A0A6G1Q0D2"/>
<keyword evidence="3" id="KW-1185">Reference proteome</keyword>
<reference evidence="2 3" key="1">
    <citation type="submission" date="2019-02" db="EMBL/GenBank/DDBJ databases">
        <title>Opniocepnalus argus genome.</title>
        <authorList>
            <person name="Zhou C."/>
            <person name="Xiao S."/>
        </authorList>
    </citation>
    <scope>NUCLEOTIDE SEQUENCE [LARGE SCALE GENOMIC DNA]</scope>
    <source>
        <strain evidence="2">OARG1902GOOAL</strain>
        <tissue evidence="2">Muscle</tissue>
    </source>
</reference>
<gene>
    <name evidence="2" type="ORF">EXN66_Car011737</name>
</gene>
<evidence type="ECO:0000313" key="3">
    <source>
        <dbReference type="Proteomes" id="UP000503349"/>
    </source>
</evidence>
<proteinExistence type="predicted"/>
<dbReference type="Proteomes" id="UP000503349">
    <property type="component" value="Chromosome 11"/>
</dbReference>
<dbReference type="EMBL" id="CM015722">
    <property type="protein sequence ID" value="KAF3696061.1"/>
    <property type="molecule type" value="Genomic_DNA"/>
</dbReference>
<accession>A0A6G1Q0D2</accession>
<feature type="compositionally biased region" description="Polar residues" evidence="1">
    <location>
        <begin position="9"/>
        <end position="30"/>
    </location>
</feature>
<protein>
    <submittedName>
        <fullName evidence="2">Uncharacterized protein</fullName>
    </submittedName>
</protein>
<evidence type="ECO:0000313" key="2">
    <source>
        <dbReference type="EMBL" id="KAF3696061.1"/>
    </source>
</evidence>
<name>A0A6G1Q0D2_CHAAH</name>
<reference evidence="3" key="2">
    <citation type="submission" date="2019-02" db="EMBL/GenBank/DDBJ databases">
        <title>Opniocepnalus argus Var Kimnra genome.</title>
        <authorList>
            <person name="Zhou C."/>
            <person name="Xiao S."/>
        </authorList>
    </citation>
    <scope>NUCLEOTIDE SEQUENCE [LARGE SCALE GENOMIC DNA]</scope>
</reference>
<evidence type="ECO:0000256" key="1">
    <source>
        <dbReference type="SAM" id="MobiDB-lite"/>
    </source>
</evidence>
<sequence length="53" mass="5785">MPHPRLTPSIMSVPQSSQGTGELSSRQISEPSVDPSVELETSTTKRAQLRRGH</sequence>